<dbReference type="GO" id="GO:0016787">
    <property type="term" value="F:hydrolase activity"/>
    <property type="evidence" value="ECO:0007669"/>
    <property type="project" value="UniProtKB-KW"/>
</dbReference>
<dbReference type="EC" id="3.6.4.13" evidence="4"/>
<evidence type="ECO:0000256" key="3">
    <source>
        <dbReference type="ARBA" id="ARBA00022840"/>
    </source>
</evidence>
<dbReference type="GO" id="GO:0003723">
    <property type="term" value="F:RNA binding"/>
    <property type="evidence" value="ECO:0007669"/>
    <property type="project" value="UniProtKB-UniRule"/>
</dbReference>
<dbReference type="PANTHER" id="PTHR24031">
    <property type="entry name" value="RNA HELICASE"/>
    <property type="match status" value="1"/>
</dbReference>
<organism evidence="6 7">
    <name type="scientific">Meloidogyne javanica</name>
    <name type="common">Root-knot nematode worm</name>
    <dbReference type="NCBI Taxonomy" id="6303"/>
    <lineage>
        <taxon>Eukaryota</taxon>
        <taxon>Metazoa</taxon>
        <taxon>Ecdysozoa</taxon>
        <taxon>Nematoda</taxon>
        <taxon>Chromadorea</taxon>
        <taxon>Rhabditida</taxon>
        <taxon>Tylenchina</taxon>
        <taxon>Tylenchomorpha</taxon>
        <taxon>Tylenchoidea</taxon>
        <taxon>Meloidogynidae</taxon>
        <taxon>Meloidogyninae</taxon>
        <taxon>Meloidogyne</taxon>
        <taxon>Meloidogyne incognita group</taxon>
    </lineage>
</organism>
<keyword evidence="3 4" id="KW-0067">ATP-binding</keyword>
<proteinExistence type="inferred from homology"/>
<dbReference type="SUPFAM" id="SSF52540">
    <property type="entry name" value="P-loop containing nucleoside triphosphate hydrolases"/>
    <property type="match status" value="1"/>
</dbReference>
<keyword evidence="4" id="KW-0347">Helicase</keyword>
<dbReference type="InterPro" id="IPR014001">
    <property type="entry name" value="Helicase_ATP-bd"/>
</dbReference>
<comment type="function">
    <text evidence="4">RNA helicase.</text>
</comment>
<keyword evidence="1 4" id="KW-0547">Nucleotide-binding</keyword>
<dbReference type="GO" id="GO:0003724">
    <property type="term" value="F:RNA helicase activity"/>
    <property type="evidence" value="ECO:0007669"/>
    <property type="project" value="UniProtKB-EC"/>
</dbReference>
<keyword evidence="6" id="KW-1185">Reference proteome</keyword>
<keyword evidence="2 4" id="KW-0378">Hydrolase</keyword>
<protein>
    <recommendedName>
        <fullName evidence="4">ATP-dependent RNA helicase</fullName>
        <ecNumber evidence="4">3.6.4.13</ecNumber>
    </recommendedName>
</protein>
<comment type="similarity">
    <text evidence="4">Belongs to the DEAD box helicase family.</text>
</comment>
<comment type="domain">
    <text evidence="4">The Q motif is unique to and characteristic of the DEAD box family of RNA helicases and controls ATP binding and hydrolysis.</text>
</comment>
<dbReference type="SMART" id="SM00487">
    <property type="entry name" value="DEXDc"/>
    <property type="match status" value="1"/>
</dbReference>
<dbReference type="AlphaFoldDB" id="A0A915LLY9"/>
<dbReference type="PROSITE" id="PS51192">
    <property type="entry name" value="HELICASE_ATP_BIND_1"/>
    <property type="match status" value="1"/>
</dbReference>
<name>A0A915LLY9_MELJA</name>
<dbReference type="InterPro" id="IPR011545">
    <property type="entry name" value="DEAD/DEAH_box_helicase_dom"/>
</dbReference>
<evidence type="ECO:0000313" key="7">
    <source>
        <dbReference type="WBParaSite" id="scaffold1262_cov154.g2796"/>
    </source>
</evidence>
<evidence type="ECO:0000256" key="2">
    <source>
        <dbReference type="ARBA" id="ARBA00022801"/>
    </source>
</evidence>
<evidence type="ECO:0000313" key="6">
    <source>
        <dbReference type="Proteomes" id="UP000887561"/>
    </source>
</evidence>
<dbReference type="Proteomes" id="UP000887561">
    <property type="component" value="Unplaced"/>
</dbReference>
<feature type="domain" description="Helicase ATP-binding" evidence="5">
    <location>
        <begin position="46"/>
        <end position="178"/>
    </location>
</feature>
<evidence type="ECO:0000256" key="4">
    <source>
        <dbReference type="RuleBase" id="RU365068"/>
    </source>
</evidence>
<dbReference type="WBParaSite" id="scaffold1262_cov154.g2796">
    <property type="protein sequence ID" value="scaffold1262_cov154.g2796"/>
    <property type="gene ID" value="scaffold1262_cov154.g2796"/>
</dbReference>
<reference evidence="7" key="1">
    <citation type="submission" date="2022-11" db="UniProtKB">
        <authorList>
            <consortium name="WormBaseParasite"/>
        </authorList>
    </citation>
    <scope>IDENTIFICATION</scope>
</reference>
<sequence length="241" mass="27848">MASTDVKQEIQQKQQEVLQLLDPQIQDYFKKELGHNQLTSVQKCTIEKMLSNFDCIVQSPTGSGKSLAFILPMMHILLKKKEKIEQSKEASCKIIGLIIVPSRELVNQIFQLCKPICSTLEFRIIRLFGSSGARKKRMKTDVNHFRGNCVVVTTPGRFDSFISQHNQLKEYLKFLECVPAEFKFLALIKFLKSQHNEKILVFCSNSAQCEYFGIIVRSLLEDDERVVMEMHRKMEGKRQKV</sequence>
<evidence type="ECO:0000259" key="5">
    <source>
        <dbReference type="PROSITE" id="PS51192"/>
    </source>
</evidence>
<dbReference type="Pfam" id="PF00270">
    <property type="entry name" value="DEAD"/>
    <property type="match status" value="1"/>
</dbReference>
<comment type="catalytic activity">
    <reaction evidence="4">
        <text>ATP + H2O = ADP + phosphate + H(+)</text>
        <dbReference type="Rhea" id="RHEA:13065"/>
        <dbReference type="ChEBI" id="CHEBI:15377"/>
        <dbReference type="ChEBI" id="CHEBI:15378"/>
        <dbReference type="ChEBI" id="CHEBI:30616"/>
        <dbReference type="ChEBI" id="CHEBI:43474"/>
        <dbReference type="ChEBI" id="CHEBI:456216"/>
        <dbReference type="EC" id="3.6.4.13"/>
    </reaction>
</comment>
<keyword evidence="4" id="KW-0694">RNA-binding</keyword>
<accession>A0A915LLY9</accession>
<evidence type="ECO:0000256" key="1">
    <source>
        <dbReference type="ARBA" id="ARBA00022741"/>
    </source>
</evidence>
<dbReference type="GO" id="GO:0005524">
    <property type="term" value="F:ATP binding"/>
    <property type="evidence" value="ECO:0007669"/>
    <property type="project" value="UniProtKB-UniRule"/>
</dbReference>
<dbReference type="InterPro" id="IPR027417">
    <property type="entry name" value="P-loop_NTPase"/>
</dbReference>
<dbReference type="Gene3D" id="3.40.50.300">
    <property type="entry name" value="P-loop containing nucleotide triphosphate hydrolases"/>
    <property type="match status" value="1"/>
</dbReference>